<name>A0A9P8MZ00_9HYPO</name>
<feature type="domain" description="T6SS Phospholipase effector Tle1-like catalytic" evidence="1">
    <location>
        <begin position="24"/>
        <end position="175"/>
    </location>
</feature>
<gene>
    <name evidence="2" type="ORF">HRG_05434</name>
</gene>
<proteinExistence type="predicted"/>
<keyword evidence="3" id="KW-1185">Reference proteome</keyword>
<dbReference type="PANTHER" id="PTHR33840:SF1">
    <property type="entry name" value="TLE1 PHOSPHOLIPASE DOMAIN-CONTAINING PROTEIN"/>
    <property type="match status" value="1"/>
</dbReference>
<organism evidence="2 3">
    <name type="scientific">Hirsutella rhossiliensis</name>
    <dbReference type="NCBI Taxonomy" id="111463"/>
    <lineage>
        <taxon>Eukaryota</taxon>
        <taxon>Fungi</taxon>
        <taxon>Dikarya</taxon>
        <taxon>Ascomycota</taxon>
        <taxon>Pezizomycotina</taxon>
        <taxon>Sordariomycetes</taxon>
        <taxon>Hypocreomycetidae</taxon>
        <taxon>Hypocreales</taxon>
        <taxon>Ophiocordycipitaceae</taxon>
        <taxon>Hirsutella</taxon>
    </lineage>
</organism>
<dbReference type="GO" id="GO:0016787">
    <property type="term" value="F:hydrolase activity"/>
    <property type="evidence" value="ECO:0007669"/>
    <property type="project" value="UniProtKB-KW"/>
</dbReference>
<evidence type="ECO:0000259" key="1">
    <source>
        <dbReference type="Pfam" id="PF09994"/>
    </source>
</evidence>
<evidence type="ECO:0000313" key="2">
    <source>
        <dbReference type="EMBL" id="KAH0962924.1"/>
    </source>
</evidence>
<dbReference type="PANTHER" id="PTHR33840">
    <property type="match status" value="1"/>
</dbReference>
<protein>
    <submittedName>
        <fullName evidence="2">Alpha/beta hydrolase domain-containing protein</fullName>
    </submittedName>
</protein>
<feature type="domain" description="T6SS Phospholipase effector Tle1-like catalytic" evidence="1">
    <location>
        <begin position="203"/>
        <end position="278"/>
    </location>
</feature>
<dbReference type="OrthoDB" id="3057168at2759"/>
<dbReference type="GeneID" id="68354563"/>
<dbReference type="InterPro" id="IPR018712">
    <property type="entry name" value="Tle1-like_cat"/>
</dbReference>
<dbReference type="Proteomes" id="UP000824596">
    <property type="component" value="Unassembled WGS sequence"/>
</dbReference>
<accession>A0A9P8MZ00</accession>
<dbReference type="Pfam" id="PF09994">
    <property type="entry name" value="T6SS_Tle1-like_cat"/>
    <property type="match status" value="2"/>
</dbReference>
<keyword evidence="2" id="KW-0378">Hydrolase</keyword>
<evidence type="ECO:0000313" key="3">
    <source>
        <dbReference type="Proteomes" id="UP000824596"/>
    </source>
</evidence>
<dbReference type="RefSeq" id="XP_044720437.1">
    <property type="nucleotide sequence ID" value="XM_044863905.1"/>
</dbReference>
<sequence>MDASAAEGGDGPGSCSGHERRAKKRLIVCCDGTWMNSAYGYVKPGLLNGRGGLQVPSNVTRISRCFKRRCSDGTLQIISYGSGVGSGSNALDSITGGAFGVGLAERVREAYSYLCAHYREGDDILLVGFSRSAFTARSVAGLISNLGLLTREGVEHFCPIFKDMQNWLEDDYRDPFPKVPFPQKPKGPQAAAVYRARLAEMGHTRIHQQSGRLITVKAALALDETRAPFSPAVWERPQEAGLSTKLRQVWFPGNHGNCGGGWKDQGLANCTLAWMMDQMASVGVEFDIQSLDRVIKQSSDLYHHVPENAFKLDCILGSRKQPRWAVDCIYEENWPERPWGLGAMRKVSSVIFKLSGETTRTPGLYRQIDPRTKVDKRGFLQDTNESVHSSVRTRLACEGLGLNDKASWTCPALSGWRLRRGGERDCDGEALEGRWVWSFARGETDGPADPGQRTMREEPLGRYERHLLKESGGTPNVYDYARRRASWSKNGGFGVGVMMLMMRE</sequence>
<comment type="caution">
    <text evidence="2">The sequence shown here is derived from an EMBL/GenBank/DDBJ whole genome shotgun (WGS) entry which is preliminary data.</text>
</comment>
<dbReference type="EMBL" id="JAIZPD010000005">
    <property type="protein sequence ID" value="KAH0962924.1"/>
    <property type="molecule type" value="Genomic_DNA"/>
</dbReference>
<reference evidence="2" key="1">
    <citation type="submission" date="2021-09" db="EMBL/GenBank/DDBJ databases">
        <title>A high-quality genome of the endoparasitic fungus Hirsutella rhossiliensis with a comparison of Hirsutella genomes reveals transposable elements contributing to genome size variation.</title>
        <authorList>
            <person name="Lin R."/>
            <person name="Jiao Y."/>
            <person name="Sun X."/>
            <person name="Ling J."/>
            <person name="Xie B."/>
            <person name="Cheng X."/>
        </authorList>
    </citation>
    <scope>NUCLEOTIDE SEQUENCE</scope>
    <source>
        <strain evidence="2">HR02</strain>
    </source>
</reference>
<dbReference type="AlphaFoldDB" id="A0A9P8MZ00"/>